<dbReference type="PANTHER" id="PTHR10671">
    <property type="entry name" value="EPITHELIAL MEMBRANE PROTEIN-RELATED"/>
    <property type="match status" value="1"/>
</dbReference>
<dbReference type="Pfam" id="PF00822">
    <property type="entry name" value="PMP22_Claudin"/>
    <property type="match status" value="1"/>
</dbReference>
<feature type="transmembrane region" description="Helical" evidence="6">
    <location>
        <begin position="66"/>
        <end position="89"/>
    </location>
</feature>
<organism evidence="7 8">
    <name type="scientific">Ranitomeya imitator</name>
    <name type="common">mimic poison frog</name>
    <dbReference type="NCBI Taxonomy" id="111125"/>
    <lineage>
        <taxon>Eukaryota</taxon>
        <taxon>Metazoa</taxon>
        <taxon>Chordata</taxon>
        <taxon>Craniata</taxon>
        <taxon>Vertebrata</taxon>
        <taxon>Euteleostomi</taxon>
        <taxon>Amphibia</taxon>
        <taxon>Batrachia</taxon>
        <taxon>Anura</taxon>
        <taxon>Neobatrachia</taxon>
        <taxon>Hyloidea</taxon>
        <taxon>Dendrobatidae</taxon>
        <taxon>Dendrobatinae</taxon>
        <taxon>Ranitomeya</taxon>
    </lineage>
</organism>
<evidence type="ECO:0000256" key="4">
    <source>
        <dbReference type="ARBA" id="ARBA00022989"/>
    </source>
</evidence>
<reference evidence="7" key="1">
    <citation type="submission" date="2023-07" db="EMBL/GenBank/DDBJ databases">
        <authorList>
            <person name="Stuckert A."/>
        </authorList>
    </citation>
    <scope>NUCLEOTIDE SEQUENCE</scope>
</reference>
<gene>
    <name evidence="7" type="ORF">RIMI_LOCUS17356397</name>
</gene>
<comment type="caution">
    <text evidence="6">Lacks conserved residue(s) required for the propagation of feature annotation.</text>
</comment>
<evidence type="ECO:0000313" key="8">
    <source>
        <dbReference type="Proteomes" id="UP001176940"/>
    </source>
</evidence>
<evidence type="ECO:0000256" key="2">
    <source>
        <dbReference type="ARBA" id="ARBA00006864"/>
    </source>
</evidence>
<accession>A0ABN9MAZ5</accession>
<feature type="transmembrane region" description="Helical" evidence="6">
    <location>
        <begin position="195"/>
        <end position="220"/>
    </location>
</feature>
<comment type="caution">
    <text evidence="7">The sequence shown here is derived from an EMBL/GenBank/DDBJ whole genome shotgun (WGS) entry which is preliminary data.</text>
</comment>
<dbReference type="InterPro" id="IPR004032">
    <property type="entry name" value="PMP22_EMP_MP20"/>
</dbReference>
<keyword evidence="5 6" id="KW-0472">Membrane</keyword>
<comment type="similarity">
    <text evidence="2 6">Belongs to the PMP-22/EMP/MP20 family.</text>
</comment>
<proteinExistence type="inferred from homology"/>
<dbReference type="PRINTS" id="PR01453">
    <property type="entry name" value="EPMEMFAMILY"/>
</dbReference>
<keyword evidence="4 6" id="KW-1133">Transmembrane helix</keyword>
<feature type="transmembrane region" description="Helical" evidence="6">
    <location>
        <begin position="134"/>
        <end position="156"/>
    </location>
</feature>
<evidence type="ECO:0000256" key="3">
    <source>
        <dbReference type="ARBA" id="ARBA00022692"/>
    </source>
</evidence>
<evidence type="ECO:0000256" key="1">
    <source>
        <dbReference type="ARBA" id="ARBA00004141"/>
    </source>
</evidence>
<feature type="transmembrane region" description="Helical" evidence="6">
    <location>
        <begin position="163"/>
        <end position="183"/>
    </location>
</feature>
<comment type="subcellular location">
    <subcellularLocation>
        <location evidence="1 6">Membrane</location>
        <topology evidence="1 6">Multi-pass membrane protein</topology>
    </subcellularLocation>
</comment>
<dbReference type="Proteomes" id="UP001176940">
    <property type="component" value="Unassembled WGS sequence"/>
</dbReference>
<dbReference type="PROSITE" id="PS01221">
    <property type="entry name" value="PMP22_1"/>
    <property type="match status" value="1"/>
</dbReference>
<evidence type="ECO:0000256" key="5">
    <source>
        <dbReference type="ARBA" id="ARBA00023136"/>
    </source>
</evidence>
<protein>
    <recommendedName>
        <fullName evidence="9">Epithelial membrane protein 1</fullName>
    </recommendedName>
</protein>
<dbReference type="EMBL" id="CAUEEQ010050431">
    <property type="protein sequence ID" value="CAJ0960575.1"/>
    <property type="molecule type" value="Genomic_DNA"/>
</dbReference>
<evidence type="ECO:0000256" key="6">
    <source>
        <dbReference type="RuleBase" id="RU363088"/>
    </source>
</evidence>
<keyword evidence="3 6" id="KW-0812">Transmembrane</keyword>
<dbReference type="InterPro" id="IPR050579">
    <property type="entry name" value="PMP-22/EMP/MP20-like"/>
</dbReference>
<dbReference type="PANTHER" id="PTHR10671:SF6">
    <property type="entry name" value="EPITHELIAL MEMBRANE PROTEIN 1"/>
    <property type="match status" value="1"/>
</dbReference>
<keyword evidence="8" id="KW-1185">Reference proteome</keyword>
<evidence type="ECO:0008006" key="9">
    <source>
        <dbReference type="Google" id="ProtNLM"/>
    </source>
</evidence>
<evidence type="ECO:0000313" key="7">
    <source>
        <dbReference type="EMBL" id="CAJ0960575.1"/>
    </source>
</evidence>
<dbReference type="Gene3D" id="1.20.140.150">
    <property type="match status" value="1"/>
</dbReference>
<dbReference type="InterPro" id="IPR004031">
    <property type="entry name" value="PMP22/EMP/MP20/Claudin"/>
</dbReference>
<name>A0ABN9MAZ5_9NEOB</name>
<feature type="transmembrane region" description="Helical" evidence="6">
    <location>
        <begin position="32"/>
        <end position="54"/>
    </location>
</feature>
<sequence>MAIQAQSVFRGSVEPALLIAWDKVQVINTLQYFSISALPIVEIATICFSVNLGITTGLLENQKTKMLVILAAVFVVHIAVAIMLFVATISNVWLKQSTGIVSQGIWLFCQSGTCTSIFGQINADQHPSMRAVEAFMILAIIFCCFALMSFIAQLFTMEKGCRFYITGALMLVCFICILIAVSIYTARFGYTAGFYHAYCFILAWVCFCLSFILAILYMVLRKK</sequence>